<dbReference type="AlphaFoldDB" id="D3HNR9"/>
<organism evidence="3 4">
    <name type="scientific">Legionella longbeachae serogroup 1 (strain NSW150)</name>
    <dbReference type="NCBI Taxonomy" id="661367"/>
    <lineage>
        <taxon>Bacteria</taxon>
        <taxon>Pseudomonadati</taxon>
        <taxon>Pseudomonadota</taxon>
        <taxon>Gammaproteobacteria</taxon>
        <taxon>Legionellales</taxon>
        <taxon>Legionellaceae</taxon>
        <taxon>Legionella</taxon>
    </lineage>
</organism>
<feature type="compositionally biased region" description="Basic and acidic residues" evidence="2">
    <location>
        <begin position="225"/>
        <end position="244"/>
    </location>
</feature>
<feature type="compositionally biased region" description="Polar residues" evidence="2">
    <location>
        <begin position="203"/>
        <end position="220"/>
    </location>
</feature>
<protein>
    <submittedName>
        <fullName evidence="3">Putative coiled-coil protein</fullName>
    </submittedName>
</protein>
<evidence type="ECO:0000256" key="2">
    <source>
        <dbReference type="SAM" id="MobiDB-lite"/>
    </source>
</evidence>
<keyword evidence="1" id="KW-0175">Coiled coil</keyword>
<dbReference type="EMBL" id="FN650140">
    <property type="protein sequence ID" value="CBJ10532.1"/>
    <property type="molecule type" value="Genomic_DNA"/>
</dbReference>
<dbReference type="HOGENOM" id="CLU_1101783_0_0_6"/>
<dbReference type="OrthoDB" id="5654342at2"/>
<name>D3HNR9_LEGLN</name>
<dbReference type="GeneID" id="40924428"/>
<feature type="region of interest" description="Disordered" evidence="2">
    <location>
        <begin position="194"/>
        <end position="252"/>
    </location>
</feature>
<dbReference type="Proteomes" id="UP000001060">
    <property type="component" value="Chromosome"/>
</dbReference>
<feature type="region of interest" description="Disordered" evidence="2">
    <location>
        <begin position="1"/>
        <end position="86"/>
    </location>
</feature>
<gene>
    <name evidence="3" type="ordered locus">LLO_0204</name>
</gene>
<dbReference type="eggNOG" id="ENOG5031EJG">
    <property type="taxonomic scope" value="Bacteria"/>
</dbReference>
<accession>D3HNR9</accession>
<dbReference type="RefSeq" id="WP_003633472.1">
    <property type="nucleotide sequence ID" value="NC_013861.1"/>
</dbReference>
<feature type="coiled-coil region" evidence="1">
    <location>
        <begin position="86"/>
        <end position="144"/>
    </location>
</feature>
<reference evidence="3 4" key="1">
    <citation type="journal article" date="2010" name="PLoS Genet.">
        <title>Analysis of the Legionella longbeachae genome and transcriptome uncovers unique strategies to cause Legionnaires' disease.</title>
        <authorList>
            <person name="Cazalet C."/>
            <person name="Gomez-Valero L."/>
            <person name="Rusniok C."/>
            <person name="Lomma M."/>
            <person name="Dervins-Ravault D."/>
            <person name="Newton H."/>
            <person name="Sansom F."/>
            <person name="Jarraud S."/>
            <person name="Zidane N."/>
            <person name="Ma L."/>
            <person name="Bouchier C."/>
            <person name="Etienne J."/>
            <person name="Hartland E."/>
            <person name="Buchrieser C."/>
        </authorList>
    </citation>
    <scope>NUCLEOTIDE SEQUENCE [LARGE SCALE GENOMIC DNA]</scope>
    <source>
        <strain evidence="3 4">NSW150</strain>
    </source>
</reference>
<evidence type="ECO:0000313" key="4">
    <source>
        <dbReference type="Proteomes" id="UP000001060"/>
    </source>
</evidence>
<proteinExistence type="predicted"/>
<keyword evidence="4" id="KW-1185">Reference proteome</keyword>
<feature type="compositionally biased region" description="Low complexity" evidence="2">
    <location>
        <begin position="46"/>
        <end position="62"/>
    </location>
</feature>
<sequence length="252" mass="27143">MKENEDQSISQEPPKTDTTPKTDPTPKTDTVAPQNPDEITLPSKDQSTSNANQQQSQAPSPAGDKSGNKEKKGFDTGSQDPRMKMIEELSKMVEEINDDVTDLLAKGAGKLKEKFKETELGKECMELKNELAQAKDRLGKAATDALNEKWNELKTSEQLAPIANTLSSAAEKVSDMGESMRKGMVSGVKGLTEGVKQIAMDSPKSSDVTPTQSVESSVNNVDDGLTTKKPDKEPEQTQSLDKEGPSMGGNSV</sequence>
<evidence type="ECO:0000313" key="3">
    <source>
        <dbReference type="EMBL" id="CBJ10532.1"/>
    </source>
</evidence>
<evidence type="ECO:0000256" key="1">
    <source>
        <dbReference type="SAM" id="Coils"/>
    </source>
</evidence>
<dbReference type="KEGG" id="llo:LLO_0204"/>
<feature type="compositionally biased region" description="Basic and acidic residues" evidence="2">
    <location>
        <begin position="14"/>
        <end position="26"/>
    </location>
</feature>